<reference evidence="2 3" key="1">
    <citation type="submission" date="2018-01" db="EMBL/GenBank/DDBJ databases">
        <title>Draft genome sequence of Jiangella sp. GTF31.</title>
        <authorList>
            <person name="Sahin N."/>
            <person name="Ay H."/>
            <person name="Saygin H."/>
        </authorList>
    </citation>
    <scope>NUCLEOTIDE SEQUENCE [LARGE SCALE GENOMIC DNA]</scope>
    <source>
        <strain evidence="2 3">GTF31</strain>
    </source>
</reference>
<dbReference type="SUPFAM" id="SSF102588">
    <property type="entry name" value="LmbE-like"/>
    <property type="match status" value="1"/>
</dbReference>
<name>A0A2W2B4L8_9ACTN</name>
<dbReference type="Pfam" id="PF02585">
    <property type="entry name" value="PIG-L"/>
    <property type="match status" value="1"/>
</dbReference>
<evidence type="ECO:0000256" key="1">
    <source>
        <dbReference type="ARBA" id="ARBA00022833"/>
    </source>
</evidence>
<evidence type="ECO:0000313" key="2">
    <source>
        <dbReference type="EMBL" id="PZF79910.1"/>
    </source>
</evidence>
<comment type="caution">
    <text evidence="2">The sequence shown here is derived from an EMBL/GenBank/DDBJ whole genome shotgun (WGS) entry which is preliminary data.</text>
</comment>
<dbReference type="GO" id="GO:0016137">
    <property type="term" value="P:glycoside metabolic process"/>
    <property type="evidence" value="ECO:0007669"/>
    <property type="project" value="UniProtKB-ARBA"/>
</dbReference>
<dbReference type="PANTHER" id="PTHR12993">
    <property type="entry name" value="N-ACETYLGLUCOSAMINYL-PHOSPHATIDYLINOSITOL DE-N-ACETYLASE-RELATED"/>
    <property type="match status" value="1"/>
</dbReference>
<organism evidence="2 3">
    <name type="scientific">Jiangella anatolica</name>
    <dbReference type="NCBI Taxonomy" id="2670374"/>
    <lineage>
        <taxon>Bacteria</taxon>
        <taxon>Bacillati</taxon>
        <taxon>Actinomycetota</taxon>
        <taxon>Actinomycetes</taxon>
        <taxon>Jiangellales</taxon>
        <taxon>Jiangellaceae</taxon>
        <taxon>Jiangella</taxon>
    </lineage>
</organism>
<evidence type="ECO:0000313" key="3">
    <source>
        <dbReference type="Proteomes" id="UP000248764"/>
    </source>
</evidence>
<protein>
    <submittedName>
        <fullName evidence="2">GlcNAc-PI de-N-acetylase</fullName>
    </submittedName>
</protein>
<proteinExistence type="predicted"/>
<dbReference type="Gene3D" id="3.40.50.10320">
    <property type="entry name" value="LmbE-like"/>
    <property type="match status" value="1"/>
</dbReference>
<keyword evidence="3" id="KW-1185">Reference proteome</keyword>
<dbReference type="EMBL" id="POTW01000110">
    <property type="protein sequence ID" value="PZF79910.1"/>
    <property type="molecule type" value="Genomic_DNA"/>
</dbReference>
<dbReference type="InterPro" id="IPR003737">
    <property type="entry name" value="GlcNAc_PI_deacetylase-related"/>
</dbReference>
<dbReference type="GO" id="GO:0016811">
    <property type="term" value="F:hydrolase activity, acting on carbon-nitrogen (but not peptide) bonds, in linear amides"/>
    <property type="evidence" value="ECO:0007669"/>
    <property type="project" value="TreeGrafter"/>
</dbReference>
<sequence length="268" mass="29113">MVPIGPRDLLRRGRRAVRAGRLLLWRRTLRRRALDVTADTARRTALVVAPHPDDETLGCGGTVALKRQHGTRVRVLVVTDGRRSHRSAVISPDELAAIRADEARRATAALGLPPDELVLLGVREDELAEHVETVVDAIAAELRSGEFADVLVTSDWDWHDDHRLVSAAVREAAARAGGAVRVLEFPVWSWVDGPDDPRAALDGVRAGLVDVTAVLEQKRAAVAEYRSQTTNLSGEDDWAVMDATLLGRFLGDAEIFVEPAADRAGAGR</sequence>
<dbReference type="AlphaFoldDB" id="A0A2W2B4L8"/>
<dbReference type="InterPro" id="IPR024078">
    <property type="entry name" value="LmbE-like_dom_sf"/>
</dbReference>
<dbReference type="PANTHER" id="PTHR12993:SF29">
    <property type="entry name" value="BLR3841 PROTEIN"/>
    <property type="match status" value="1"/>
</dbReference>
<dbReference type="Proteomes" id="UP000248764">
    <property type="component" value="Unassembled WGS sequence"/>
</dbReference>
<accession>A0A2W2B4L8</accession>
<keyword evidence="1" id="KW-0862">Zinc</keyword>
<gene>
    <name evidence="2" type="ORF">C1I92_28755</name>
</gene>